<sequence>MEKNMVKVKDLQLQDGTHFSNTVEQNKETVRSVVITTTDQRAKKLMIEWPNDKNREVIILPFDKEVELSTNVATEEKVGFVFDHGDKRIIIYFMG</sequence>
<name>A0A069CV02_WEIOS</name>
<gene>
    <name evidence="1" type="ORF">WOSG25_070500</name>
</gene>
<dbReference type="OrthoDB" id="2150666at2"/>
<keyword evidence="2" id="KW-1185">Reference proteome</keyword>
<protein>
    <submittedName>
        <fullName evidence="1">Uncharacterized protein</fullName>
    </submittedName>
</protein>
<dbReference type="EMBL" id="DF820490">
    <property type="protein sequence ID" value="GAK31073.1"/>
    <property type="molecule type" value="Genomic_DNA"/>
</dbReference>
<dbReference type="Proteomes" id="UP000030643">
    <property type="component" value="Unassembled WGS sequence"/>
</dbReference>
<reference evidence="2" key="1">
    <citation type="journal article" date="2014" name="Genome Announc.">
        <title>Draft genome sequence of Weissella oryzae SG25T, isolated from fermented rice grains.</title>
        <authorList>
            <person name="Tanizawa Y."/>
            <person name="Fujisawa T."/>
            <person name="Mochizuki T."/>
            <person name="Kaminuma E."/>
            <person name="Suzuki Y."/>
            <person name="Nakamura Y."/>
            <person name="Tohno M."/>
        </authorList>
    </citation>
    <scope>NUCLEOTIDE SEQUENCE [LARGE SCALE GENOMIC DNA]</scope>
    <source>
        <strain evidence="2">DSM 25784 / JCM 18191 / LMG 30913 / SG25</strain>
    </source>
</reference>
<dbReference type="RefSeq" id="WP_027699107.1">
    <property type="nucleotide sequence ID" value="NZ_DF820490.1"/>
</dbReference>
<accession>A0A069CV02</accession>
<organism evidence="1 2">
    <name type="scientific">Weissella oryzae (strain DSM 25784 / JCM 18191 / LMG 30913 / SG25)</name>
    <dbReference type="NCBI Taxonomy" id="1329250"/>
    <lineage>
        <taxon>Bacteria</taxon>
        <taxon>Bacillati</taxon>
        <taxon>Bacillota</taxon>
        <taxon>Bacilli</taxon>
        <taxon>Lactobacillales</taxon>
        <taxon>Lactobacillaceae</taxon>
        <taxon>Weissella</taxon>
    </lineage>
</organism>
<proteinExistence type="predicted"/>
<dbReference type="STRING" id="1329250.WOSG25_070500"/>
<evidence type="ECO:0000313" key="1">
    <source>
        <dbReference type="EMBL" id="GAK31073.1"/>
    </source>
</evidence>
<evidence type="ECO:0000313" key="2">
    <source>
        <dbReference type="Proteomes" id="UP000030643"/>
    </source>
</evidence>
<dbReference type="AlphaFoldDB" id="A0A069CV02"/>